<dbReference type="Proteomes" id="UP000814176">
    <property type="component" value="Unassembled WGS sequence"/>
</dbReference>
<gene>
    <name evidence="1" type="ORF">C8Q71DRAFT_858885</name>
</gene>
<dbReference type="InterPro" id="IPR032675">
    <property type="entry name" value="LRR_dom_sf"/>
</dbReference>
<accession>A0ABQ8KCL7</accession>
<organism evidence="1 2">
    <name type="scientific">Rhodofomes roseus</name>
    <dbReference type="NCBI Taxonomy" id="34475"/>
    <lineage>
        <taxon>Eukaryota</taxon>
        <taxon>Fungi</taxon>
        <taxon>Dikarya</taxon>
        <taxon>Basidiomycota</taxon>
        <taxon>Agaricomycotina</taxon>
        <taxon>Agaricomycetes</taxon>
        <taxon>Polyporales</taxon>
        <taxon>Rhodofomes</taxon>
    </lineage>
</organism>
<comment type="caution">
    <text evidence="1">The sequence shown here is derived from an EMBL/GenBank/DDBJ whole genome shotgun (WGS) entry which is preliminary data.</text>
</comment>
<dbReference type="EMBL" id="JADCUA010000013">
    <property type="protein sequence ID" value="KAH9835235.1"/>
    <property type="molecule type" value="Genomic_DNA"/>
</dbReference>
<evidence type="ECO:0000313" key="2">
    <source>
        <dbReference type="Proteomes" id="UP000814176"/>
    </source>
</evidence>
<evidence type="ECO:0008006" key="3">
    <source>
        <dbReference type="Google" id="ProtNLM"/>
    </source>
</evidence>
<sequence length="1040" mass="117049">MPRQVLQVYLRRSCKSPLVVVARAETFGAPQDDFLSTLVPHLDRVGHLDIHGFQARSYVAYRMELLSSMHIQDRCDSDSLEQELIFHDDHFPALKSLTLVMLEARPRIIGTLSSLTSLALRGVVFYTWDELFCFLGSCPALEDLVIERFGMFSEWSRAEDPVRLTRDRPTIELQHLRELYCAPRWDHETITFLLANLSLPSTAKIGVLMYLDFENEEYADILAMGQSVDLPDSTVIAGIVPEDKTFLPIFPAIRAVQTRIVRVGSDLSNSIVQVKALAMDDDLHIGGTSVTFTTGYVTDAFNPRSVQRIIQSELGTVFPSSLTALHMYVDDSDCYYDTRDGSLQLAESWKSLYEAFPQVEEFCAAEPILEFFTDFLYDIGPVQSIRTDTPPPWPKLTRIKFEYTGTDPDAGELEEVMQAITTSICARRDTVSVERLEHLTLTFPAEPPILRTISEAETIVLAHATVTMASESARDVIRTPSPLPINHLQLHDHRLNATELRKYAVKAQILINSALAINKLPPELFADILELIRVNCPRKWSFVTVLLVCHHWYHSAVSFPRLWTRLTSSMPLRILETYLRRSRGASLSLVTNSSVSAAVPQDTMRALSPHFERVVHLDTYSIQPYVQHRMERLYSLIIDDCITLPLSLAHHSTSSSRQTIVIRGDHFPRLCSLKLYGLRMPASLVNVNSLTSLEVEEMSASQLLDLLRNCPALTCLEIESPTGHPMAIPMHDGQHIVELPHLQNLVLTSFDDRVIFGSILAHLSLPRSVRVEISAAALGTEDFYVAGYAELRGLVIAAGFIPDDKTYWPLVSSIRKVETLISKTCLQIVASMPIAREPRIDMRSSRFRCDLYALFNTSHIQKQIMLELGTIFPRSLTALKIIVADADHYENQGGSVAESWRRLYDAFPEMEDLDIGGPTIDFFTDFLFDIGPSPPPPAHAPIPWPKLKYLRLEYTGSHGADSLDEPEEGLVMQAITTTICNRRDAASIERLQRLAIVFPTEPPHLWTYLGLLRSATEELVCTIDGQDLVLDDEDARLLSQ</sequence>
<evidence type="ECO:0000313" key="1">
    <source>
        <dbReference type="EMBL" id="KAH9835235.1"/>
    </source>
</evidence>
<protein>
    <recommendedName>
        <fullName evidence="3">F-box domain-containing protein</fullName>
    </recommendedName>
</protein>
<name>A0ABQ8KCL7_9APHY</name>
<dbReference type="RefSeq" id="XP_047777668.1">
    <property type="nucleotide sequence ID" value="XM_047927571.1"/>
</dbReference>
<dbReference type="Gene3D" id="3.80.10.10">
    <property type="entry name" value="Ribonuclease Inhibitor"/>
    <property type="match status" value="1"/>
</dbReference>
<keyword evidence="2" id="KW-1185">Reference proteome</keyword>
<dbReference type="GeneID" id="72008303"/>
<dbReference type="SUPFAM" id="SSF52047">
    <property type="entry name" value="RNI-like"/>
    <property type="match status" value="1"/>
</dbReference>
<reference evidence="1 2" key="1">
    <citation type="journal article" date="2021" name="Environ. Microbiol.">
        <title>Gene family expansions and transcriptome signatures uncover fungal adaptations to wood decay.</title>
        <authorList>
            <person name="Hage H."/>
            <person name="Miyauchi S."/>
            <person name="Viragh M."/>
            <person name="Drula E."/>
            <person name="Min B."/>
            <person name="Chaduli D."/>
            <person name="Navarro D."/>
            <person name="Favel A."/>
            <person name="Norest M."/>
            <person name="Lesage-Meessen L."/>
            <person name="Balint B."/>
            <person name="Merenyi Z."/>
            <person name="de Eugenio L."/>
            <person name="Morin E."/>
            <person name="Martinez A.T."/>
            <person name="Baldrian P."/>
            <person name="Stursova M."/>
            <person name="Martinez M.J."/>
            <person name="Novotny C."/>
            <person name="Magnuson J.K."/>
            <person name="Spatafora J.W."/>
            <person name="Maurice S."/>
            <person name="Pangilinan J."/>
            <person name="Andreopoulos W."/>
            <person name="LaButti K."/>
            <person name="Hundley H."/>
            <person name="Na H."/>
            <person name="Kuo A."/>
            <person name="Barry K."/>
            <person name="Lipzen A."/>
            <person name="Henrissat B."/>
            <person name="Riley R."/>
            <person name="Ahrendt S."/>
            <person name="Nagy L.G."/>
            <person name="Grigoriev I.V."/>
            <person name="Martin F."/>
            <person name="Rosso M.N."/>
        </authorList>
    </citation>
    <scope>NUCLEOTIDE SEQUENCE [LARGE SCALE GENOMIC DNA]</scope>
    <source>
        <strain evidence="1 2">CIRM-BRFM 1785</strain>
    </source>
</reference>
<dbReference type="PANTHER" id="PTHR32212">
    <property type="entry name" value="CYCLIN-LIKE F-BOX"/>
    <property type="match status" value="1"/>
</dbReference>
<dbReference type="PANTHER" id="PTHR32212:SF248">
    <property type="entry name" value="F-BOX DOMAIN-CONTAINING PROTEIN"/>
    <property type="match status" value="1"/>
</dbReference>
<proteinExistence type="predicted"/>